<name>A0A238WGU8_9FLAO</name>
<feature type="transmembrane region" description="Helical" evidence="1">
    <location>
        <begin position="12"/>
        <end position="41"/>
    </location>
</feature>
<dbReference type="EMBL" id="FZNT01000003">
    <property type="protein sequence ID" value="SNR44899.1"/>
    <property type="molecule type" value="Genomic_DNA"/>
</dbReference>
<keyword evidence="3" id="KW-1185">Reference proteome</keyword>
<accession>A0A238WGU8</accession>
<dbReference type="RefSeq" id="WP_176461226.1">
    <property type="nucleotide sequence ID" value="NZ_FZNT01000003.1"/>
</dbReference>
<evidence type="ECO:0000313" key="2">
    <source>
        <dbReference type="EMBL" id="SNR44899.1"/>
    </source>
</evidence>
<keyword evidence="1" id="KW-0472">Membrane</keyword>
<dbReference type="AlphaFoldDB" id="A0A238WGU8"/>
<evidence type="ECO:0000313" key="3">
    <source>
        <dbReference type="Proteomes" id="UP000198384"/>
    </source>
</evidence>
<organism evidence="2 3">
    <name type="scientific">Lutibacter agarilyticus</name>
    <dbReference type="NCBI Taxonomy" id="1109740"/>
    <lineage>
        <taxon>Bacteria</taxon>
        <taxon>Pseudomonadati</taxon>
        <taxon>Bacteroidota</taxon>
        <taxon>Flavobacteriia</taxon>
        <taxon>Flavobacteriales</taxon>
        <taxon>Flavobacteriaceae</taxon>
        <taxon>Lutibacter</taxon>
    </lineage>
</organism>
<reference evidence="2 3" key="1">
    <citation type="submission" date="2017-06" db="EMBL/GenBank/DDBJ databases">
        <authorList>
            <person name="Kim H.J."/>
            <person name="Triplett B.A."/>
        </authorList>
    </citation>
    <scope>NUCLEOTIDE SEQUENCE [LARGE SCALE GENOMIC DNA]</scope>
    <source>
        <strain evidence="2 3">DSM 29150</strain>
    </source>
</reference>
<dbReference type="Proteomes" id="UP000198384">
    <property type="component" value="Unassembled WGS sequence"/>
</dbReference>
<evidence type="ECO:0000256" key="1">
    <source>
        <dbReference type="SAM" id="Phobius"/>
    </source>
</evidence>
<keyword evidence="1" id="KW-1133">Transmembrane helix</keyword>
<keyword evidence="1" id="KW-0812">Transmembrane</keyword>
<proteinExistence type="predicted"/>
<sequence length="51" mass="5232">MKLNSETKSIAIGTALGVGIGVALNNFILGLAIGIVFTVGLMNKNKASKEN</sequence>
<gene>
    <name evidence="2" type="ORF">SAMN06265371_103135</name>
</gene>
<protein>
    <submittedName>
        <fullName evidence="2">Uncharacterized protein</fullName>
    </submittedName>
</protein>